<sequence length="137" mass="16271">MPQHLVKFEIFGLAGSFVSFSCIVLNNFVFVKLMFFAEDIKDNQQNAEKHDALPQLSHLFVTEFYDEYSRNIQSYSSRMKSYTGEIKKNKCRVQEYMDHVNKYIKSMQSYVDYLHKKDSCSKIGPNKSIYSKRYRPY</sequence>
<accession>T1EMT6</accession>
<dbReference type="AlphaFoldDB" id="T1EMT6"/>
<dbReference type="RefSeq" id="XP_009008773.1">
    <property type="nucleotide sequence ID" value="XM_009010525.1"/>
</dbReference>
<dbReference type="EnsemblMetazoa" id="HelroT158462">
    <property type="protein sequence ID" value="HelroP158462"/>
    <property type="gene ID" value="HelroG158462"/>
</dbReference>
<protein>
    <submittedName>
        <fullName evidence="2 3">Uncharacterized protein</fullName>
    </submittedName>
</protein>
<keyword evidence="1" id="KW-0812">Transmembrane</keyword>
<reference evidence="4" key="1">
    <citation type="submission" date="2012-12" db="EMBL/GenBank/DDBJ databases">
        <authorList>
            <person name="Hellsten U."/>
            <person name="Grimwood J."/>
            <person name="Chapman J.A."/>
            <person name="Shapiro H."/>
            <person name="Aerts A."/>
            <person name="Otillar R.P."/>
            <person name="Terry A.Y."/>
            <person name="Boore J.L."/>
            <person name="Simakov O."/>
            <person name="Marletaz F."/>
            <person name="Cho S.-J."/>
            <person name="Edsinger-Gonzales E."/>
            <person name="Havlak P."/>
            <person name="Kuo D.-H."/>
            <person name="Larsson T."/>
            <person name="Lv J."/>
            <person name="Arendt D."/>
            <person name="Savage R."/>
            <person name="Osoegawa K."/>
            <person name="de Jong P."/>
            <person name="Lindberg D.R."/>
            <person name="Seaver E.C."/>
            <person name="Weisblat D.A."/>
            <person name="Putnam N.H."/>
            <person name="Grigoriev I.V."/>
            <person name="Rokhsar D.S."/>
        </authorList>
    </citation>
    <scope>NUCLEOTIDE SEQUENCE</scope>
</reference>
<dbReference type="InParanoid" id="T1EMT6"/>
<evidence type="ECO:0000256" key="1">
    <source>
        <dbReference type="SAM" id="Phobius"/>
    </source>
</evidence>
<gene>
    <name evidence="3" type="primary">20197886</name>
    <name evidence="2" type="ORF">HELRODRAFT_158462</name>
</gene>
<evidence type="ECO:0000313" key="4">
    <source>
        <dbReference type="Proteomes" id="UP000015101"/>
    </source>
</evidence>
<proteinExistence type="predicted"/>
<feature type="transmembrane region" description="Helical" evidence="1">
    <location>
        <begin position="12"/>
        <end position="35"/>
    </location>
</feature>
<dbReference type="EMBL" id="AMQM01000045">
    <property type="status" value="NOT_ANNOTATED_CDS"/>
    <property type="molecule type" value="Genomic_DNA"/>
</dbReference>
<keyword evidence="1" id="KW-1133">Transmembrane helix</keyword>
<dbReference type="EMBL" id="KB095811">
    <property type="protein sequence ID" value="ESO12053.1"/>
    <property type="molecule type" value="Genomic_DNA"/>
</dbReference>
<organism evidence="3 4">
    <name type="scientific">Helobdella robusta</name>
    <name type="common">Californian leech</name>
    <dbReference type="NCBI Taxonomy" id="6412"/>
    <lineage>
        <taxon>Eukaryota</taxon>
        <taxon>Metazoa</taxon>
        <taxon>Spiralia</taxon>
        <taxon>Lophotrochozoa</taxon>
        <taxon>Annelida</taxon>
        <taxon>Clitellata</taxon>
        <taxon>Hirudinea</taxon>
        <taxon>Rhynchobdellida</taxon>
        <taxon>Glossiphoniidae</taxon>
        <taxon>Helobdella</taxon>
    </lineage>
</organism>
<dbReference type="GeneID" id="20197886"/>
<reference evidence="3" key="3">
    <citation type="submission" date="2015-06" db="UniProtKB">
        <authorList>
            <consortium name="EnsemblMetazoa"/>
        </authorList>
    </citation>
    <scope>IDENTIFICATION</scope>
</reference>
<evidence type="ECO:0000313" key="3">
    <source>
        <dbReference type="EnsemblMetazoa" id="HelroP158462"/>
    </source>
</evidence>
<dbReference type="CTD" id="20197886"/>
<dbReference type="PROSITE" id="PS51257">
    <property type="entry name" value="PROKAR_LIPOPROTEIN"/>
    <property type="match status" value="1"/>
</dbReference>
<reference evidence="2 4" key="2">
    <citation type="journal article" date="2013" name="Nature">
        <title>Insights into bilaterian evolution from three spiralian genomes.</title>
        <authorList>
            <person name="Simakov O."/>
            <person name="Marletaz F."/>
            <person name="Cho S.J."/>
            <person name="Edsinger-Gonzales E."/>
            <person name="Havlak P."/>
            <person name="Hellsten U."/>
            <person name="Kuo D.H."/>
            <person name="Larsson T."/>
            <person name="Lv J."/>
            <person name="Arendt D."/>
            <person name="Savage R."/>
            <person name="Osoegawa K."/>
            <person name="de Jong P."/>
            <person name="Grimwood J."/>
            <person name="Chapman J.A."/>
            <person name="Shapiro H."/>
            <person name="Aerts A."/>
            <person name="Otillar R.P."/>
            <person name="Terry A.Y."/>
            <person name="Boore J.L."/>
            <person name="Grigoriev I.V."/>
            <person name="Lindberg D.R."/>
            <person name="Seaver E.C."/>
            <person name="Weisblat D.A."/>
            <person name="Putnam N.H."/>
            <person name="Rokhsar D.S."/>
        </authorList>
    </citation>
    <scope>NUCLEOTIDE SEQUENCE</scope>
</reference>
<name>T1EMT6_HELRO</name>
<keyword evidence="4" id="KW-1185">Reference proteome</keyword>
<dbReference type="Proteomes" id="UP000015101">
    <property type="component" value="Unassembled WGS sequence"/>
</dbReference>
<dbReference type="KEGG" id="hro:HELRODRAFT_158462"/>
<dbReference type="HOGENOM" id="CLU_1867290_0_0_1"/>
<evidence type="ECO:0000313" key="2">
    <source>
        <dbReference type="EMBL" id="ESO12053.1"/>
    </source>
</evidence>
<keyword evidence="1" id="KW-0472">Membrane</keyword>